<comment type="caution">
    <text evidence="1">The sequence shown here is derived from an EMBL/GenBank/DDBJ whole genome shotgun (WGS) entry which is preliminary data.</text>
</comment>
<protein>
    <submittedName>
        <fullName evidence="1">Uncharacterized protein</fullName>
    </submittedName>
</protein>
<reference evidence="1 2" key="1">
    <citation type="submission" date="2019-03" db="EMBL/GenBank/DDBJ databases">
        <title>Genomic Encyclopedia of Type Strains, Phase IV (KMG-IV): sequencing the most valuable type-strain genomes for metagenomic binning, comparative biology and taxonomic classification.</title>
        <authorList>
            <person name="Goeker M."/>
        </authorList>
    </citation>
    <scope>NUCLEOTIDE SEQUENCE [LARGE SCALE GENOMIC DNA]</scope>
    <source>
        <strain evidence="1 2">DSM 14836</strain>
    </source>
</reference>
<proteinExistence type="predicted"/>
<dbReference type="PROSITE" id="PS51257">
    <property type="entry name" value="PROKAR_LIPOPROTEIN"/>
    <property type="match status" value="1"/>
</dbReference>
<keyword evidence="2" id="KW-1185">Reference proteome</keyword>
<dbReference type="Proteomes" id="UP000294564">
    <property type="component" value="Unassembled WGS sequence"/>
</dbReference>
<evidence type="ECO:0000313" key="2">
    <source>
        <dbReference type="Proteomes" id="UP000294564"/>
    </source>
</evidence>
<gene>
    <name evidence="1" type="ORF">EV195_11219</name>
</gene>
<dbReference type="EMBL" id="SLXM01000012">
    <property type="protein sequence ID" value="TCP22370.1"/>
    <property type="molecule type" value="Genomic_DNA"/>
</dbReference>
<accession>A0A4R2NLF1</accession>
<sequence>MTNSFLRQTLLTVFLIIISCSSTKINNSKNKEIVNSFINARNNYNIEKVSSLIENDYSETFIDGSKEIENKTQLIDGILWGKELDSKIKLLSMNSDGNKIITIEENTNYLDVALKRKSRKFKIIYTFRNNKILNQKIDTLPGFYQISKFNSERYKEFVKYCNQNNLTYNHHSFNQEFGIHLRKVLEKYKNVNE</sequence>
<organism evidence="1 2">
    <name type="scientific">Tenacibaculum skagerrakense</name>
    <dbReference type="NCBI Taxonomy" id="186571"/>
    <lineage>
        <taxon>Bacteria</taxon>
        <taxon>Pseudomonadati</taxon>
        <taxon>Bacteroidota</taxon>
        <taxon>Flavobacteriia</taxon>
        <taxon>Flavobacteriales</taxon>
        <taxon>Flavobacteriaceae</taxon>
        <taxon>Tenacibaculum</taxon>
    </lineage>
</organism>
<name>A0A4R2NLF1_9FLAO</name>
<dbReference type="AlphaFoldDB" id="A0A4R2NLF1"/>
<evidence type="ECO:0000313" key="1">
    <source>
        <dbReference type="EMBL" id="TCP22370.1"/>
    </source>
</evidence>